<feature type="compositionally biased region" description="Acidic residues" evidence="1">
    <location>
        <begin position="17"/>
        <end position="31"/>
    </location>
</feature>
<protein>
    <recommendedName>
        <fullName evidence="2">PiggyBac transposable element-derived protein domain-containing protein</fullName>
    </recommendedName>
</protein>
<dbReference type="AlphaFoldDB" id="A0AAV8WZ98"/>
<evidence type="ECO:0000256" key="1">
    <source>
        <dbReference type="SAM" id="MobiDB-lite"/>
    </source>
</evidence>
<dbReference type="EMBL" id="JANEYF010004328">
    <property type="protein sequence ID" value="KAJ8931475.1"/>
    <property type="molecule type" value="Genomic_DNA"/>
</dbReference>
<dbReference type="PANTHER" id="PTHR46599:SF3">
    <property type="entry name" value="PIGGYBAC TRANSPOSABLE ELEMENT-DERIVED PROTEIN 4"/>
    <property type="match status" value="1"/>
</dbReference>
<dbReference type="InterPro" id="IPR029526">
    <property type="entry name" value="PGBD"/>
</dbReference>
<reference evidence="3" key="1">
    <citation type="journal article" date="2023" name="Insect Mol. Biol.">
        <title>Genome sequencing provides insights into the evolution of gene families encoding plant cell wall-degrading enzymes in longhorned beetles.</title>
        <authorList>
            <person name="Shin N.R."/>
            <person name="Okamura Y."/>
            <person name="Kirsch R."/>
            <person name="Pauchet Y."/>
        </authorList>
    </citation>
    <scope>NUCLEOTIDE SEQUENCE</scope>
    <source>
        <strain evidence="3">RBIC_L_NR</strain>
    </source>
</reference>
<evidence type="ECO:0000259" key="2">
    <source>
        <dbReference type="Pfam" id="PF13843"/>
    </source>
</evidence>
<name>A0AAV8WZ98_9CUCU</name>
<gene>
    <name evidence="3" type="ORF">NQ314_015605</name>
</gene>
<feature type="region of interest" description="Disordered" evidence="1">
    <location>
        <begin position="1"/>
        <end position="31"/>
    </location>
</feature>
<feature type="domain" description="PiggyBac transposable element-derived protein" evidence="2">
    <location>
        <begin position="51"/>
        <end position="139"/>
    </location>
</feature>
<evidence type="ECO:0000313" key="4">
    <source>
        <dbReference type="Proteomes" id="UP001162156"/>
    </source>
</evidence>
<dbReference type="Proteomes" id="UP001162156">
    <property type="component" value="Unassembled WGS sequence"/>
</dbReference>
<proteinExistence type="predicted"/>
<accession>A0AAV8WZ98</accession>
<comment type="caution">
    <text evidence="3">The sequence shown here is derived from an EMBL/GenBank/DDBJ whole genome shotgun (WGS) entry which is preliminary data.</text>
</comment>
<sequence length="139" mass="16113">MSEDVMIDNKEAAYDESNAEESDNEEIELEDSESKQDILFLIEKKVMYLRATRFREKCSFRQHIPSKPNKYGLKIYALFDAKMYCTSQIKGYVGKQSPGPFNSSTSANDIVLRLIDNIRTTSRNLTIENWFTLIPLIEE</sequence>
<dbReference type="Pfam" id="PF13843">
    <property type="entry name" value="DDE_Tnp_1_7"/>
    <property type="match status" value="1"/>
</dbReference>
<dbReference type="PANTHER" id="PTHR46599">
    <property type="entry name" value="PIGGYBAC TRANSPOSABLE ELEMENT-DERIVED PROTEIN 4"/>
    <property type="match status" value="1"/>
</dbReference>
<evidence type="ECO:0000313" key="3">
    <source>
        <dbReference type="EMBL" id="KAJ8931475.1"/>
    </source>
</evidence>
<keyword evidence="4" id="KW-1185">Reference proteome</keyword>
<organism evidence="3 4">
    <name type="scientific">Rhamnusium bicolor</name>
    <dbReference type="NCBI Taxonomy" id="1586634"/>
    <lineage>
        <taxon>Eukaryota</taxon>
        <taxon>Metazoa</taxon>
        <taxon>Ecdysozoa</taxon>
        <taxon>Arthropoda</taxon>
        <taxon>Hexapoda</taxon>
        <taxon>Insecta</taxon>
        <taxon>Pterygota</taxon>
        <taxon>Neoptera</taxon>
        <taxon>Endopterygota</taxon>
        <taxon>Coleoptera</taxon>
        <taxon>Polyphaga</taxon>
        <taxon>Cucujiformia</taxon>
        <taxon>Chrysomeloidea</taxon>
        <taxon>Cerambycidae</taxon>
        <taxon>Lepturinae</taxon>
        <taxon>Rhagiini</taxon>
        <taxon>Rhamnusium</taxon>
    </lineage>
</organism>